<evidence type="ECO:0000256" key="1">
    <source>
        <dbReference type="SAM" id="SignalP"/>
    </source>
</evidence>
<reference evidence="7" key="4">
    <citation type="journal article" date="2018" name="Nat. Plants">
        <title>Whole-genome landscape of Medicago truncatula symbiotic genes.</title>
        <authorList>
            <person name="Pecrix Y."/>
            <person name="Staton S.E."/>
            <person name="Sallet E."/>
            <person name="Lelandais-Briere C."/>
            <person name="Moreau S."/>
            <person name="Carrere S."/>
            <person name="Blein T."/>
            <person name="Jardinaud M.F."/>
            <person name="Latrasse D."/>
            <person name="Zouine M."/>
            <person name="Zahm M."/>
            <person name="Kreplak J."/>
            <person name="Mayjonade B."/>
            <person name="Satge C."/>
            <person name="Perez M."/>
            <person name="Cauet S."/>
            <person name="Marande W."/>
            <person name="Chantry-Darmon C."/>
            <person name="Lopez-Roques C."/>
            <person name="Bouchez O."/>
            <person name="Berard A."/>
            <person name="Debelle F."/>
            <person name="Munos S."/>
            <person name="Bendahmane A."/>
            <person name="Berges H."/>
            <person name="Niebel A."/>
            <person name="Buitink J."/>
            <person name="Frugier F."/>
            <person name="Benhamed M."/>
            <person name="Crespi M."/>
            <person name="Gouzy J."/>
            <person name="Gamas P."/>
        </authorList>
    </citation>
    <scope>NUCLEOTIDE SEQUENCE [LARGE SCALE GENOMIC DNA]</scope>
    <source>
        <strain evidence="7">cv. Jemalong A17</strain>
    </source>
</reference>
<proteinExistence type="predicted"/>
<feature type="signal peptide" evidence="1">
    <location>
        <begin position="1"/>
        <end position="25"/>
    </location>
</feature>
<evidence type="ECO:0000313" key="4">
    <source>
        <dbReference type="EMBL" id="RHN65678.1"/>
    </source>
</evidence>
<feature type="chain" id="PRO_5014572597" evidence="1">
    <location>
        <begin position="26"/>
        <end position="59"/>
    </location>
</feature>
<evidence type="ECO:0000313" key="3">
    <source>
        <dbReference type="EMBL" id="AES68773.2"/>
    </source>
</evidence>
<reference evidence="3 6" key="1">
    <citation type="journal article" date="2011" name="Nature">
        <title>The Medicago genome provides insight into the evolution of rhizobial symbioses.</title>
        <authorList>
            <person name="Young N.D."/>
            <person name="Debelle F."/>
            <person name="Oldroyd G.E."/>
            <person name="Geurts R."/>
            <person name="Cannon S.B."/>
            <person name="Udvardi M.K."/>
            <person name="Benedito V.A."/>
            <person name="Mayer K.F."/>
            <person name="Gouzy J."/>
            <person name="Schoof H."/>
            <person name="Van de Peer Y."/>
            <person name="Proost S."/>
            <person name="Cook D.R."/>
            <person name="Meyers B.C."/>
            <person name="Spannagl M."/>
            <person name="Cheung F."/>
            <person name="De Mita S."/>
            <person name="Krishnakumar V."/>
            <person name="Gundlach H."/>
            <person name="Zhou S."/>
            <person name="Mudge J."/>
            <person name="Bharti A.K."/>
            <person name="Murray J.D."/>
            <person name="Naoumkina M.A."/>
            <person name="Rosen B."/>
            <person name="Silverstein K.A."/>
            <person name="Tang H."/>
            <person name="Rombauts S."/>
            <person name="Zhao P.X."/>
            <person name="Zhou P."/>
            <person name="Barbe V."/>
            <person name="Bardou P."/>
            <person name="Bechner M."/>
            <person name="Bellec A."/>
            <person name="Berger A."/>
            <person name="Berges H."/>
            <person name="Bidwell S."/>
            <person name="Bisseling T."/>
            <person name="Choisne N."/>
            <person name="Couloux A."/>
            <person name="Denny R."/>
            <person name="Deshpande S."/>
            <person name="Dai X."/>
            <person name="Doyle J.J."/>
            <person name="Dudez A.M."/>
            <person name="Farmer A.D."/>
            <person name="Fouteau S."/>
            <person name="Franken C."/>
            <person name="Gibelin C."/>
            <person name="Gish J."/>
            <person name="Goldstein S."/>
            <person name="Gonzalez A.J."/>
            <person name="Green P.J."/>
            <person name="Hallab A."/>
            <person name="Hartog M."/>
            <person name="Hua A."/>
            <person name="Humphray S.J."/>
            <person name="Jeong D.H."/>
            <person name="Jing Y."/>
            <person name="Jocker A."/>
            <person name="Kenton S.M."/>
            <person name="Kim D.J."/>
            <person name="Klee K."/>
            <person name="Lai H."/>
            <person name="Lang C."/>
            <person name="Lin S."/>
            <person name="Macmil S.L."/>
            <person name="Magdelenat G."/>
            <person name="Matthews L."/>
            <person name="McCorrison J."/>
            <person name="Monaghan E.L."/>
            <person name="Mun J.H."/>
            <person name="Najar F.Z."/>
            <person name="Nicholson C."/>
            <person name="Noirot C."/>
            <person name="O'Bleness M."/>
            <person name="Paule C.R."/>
            <person name="Poulain J."/>
            <person name="Prion F."/>
            <person name="Qin B."/>
            <person name="Qu C."/>
            <person name="Retzel E.F."/>
            <person name="Riddle C."/>
            <person name="Sallet E."/>
            <person name="Samain S."/>
            <person name="Samson N."/>
            <person name="Sanders I."/>
            <person name="Saurat O."/>
            <person name="Scarpelli C."/>
            <person name="Schiex T."/>
            <person name="Segurens B."/>
            <person name="Severin A.J."/>
            <person name="Sherrier D.J."/>
            <person name="Shi R."/>
            <person name="Sims S."/>
            <person name="Singer S.R."/>
            <person name="Sinharoy S."/>
            <person name="Sterck L."/>
            <person name="Viollet A."/>
            <person name="Wang B.B."/>
            <person name="Wang K."/>
            <person name="Wang M."/>
            <person name="Wang X."/>
            <person name="Warfsmann J."/>
            <person name="Weissenbach J."/>
            <person name="White D.D."/>
            <person name="White J.D."/>
            <person name="Wiley G.B."/>
            <person name="Wincker P."/>
            <person name="Xing Y."/>
            <person name="Yang L."/>
            <person name="Yao Z."/>
            <person name="Ying F."/>
            <person name="Zhai J."/>
            <person name="Zhou L."/>
            <person name="Zuber A."/>
            <person name="Denarie J."/>
            <person name="Dixon R.A."/>
            <person name="May G.D."/>
            <person name="Schwartz D.C."/>
            <person name="Rogers J."/>
            <person name="Quetier F."/>
            <person name="Town C.D."/>
            <person name="Roe B.A."/>
        </authorList>
    </citation>
    <scope>NUCLEOTIDE SEQUENCE [LARGE SCALE GENOMIC DNA]</scope>
    <source>
        <strain evidence="3">A17</strain>
        <strain evidence="5 6">cv. Jemalong A17</strain>
    </source>
</reference>
<dbReference type="EMBL" id="CM001219">
    <property type="protein sequence ID" value="AES68773.2"/>
    <property type="molecule type" value="Genomic_DNA"/>
</dbReference>
<dbReference type="AlphaFoldDB" id="G7J0L2"/>
<dbReference type="Proteomes" id="UP000265566">
    <property type="component" value="Chromosome 3"/>
</dbReference>
<evidence type="ECO:0000313" key="6">
    <source>
        <dbReference type="Proteomes" id="UP000002051"/>
    </source>
</evidence>
<gene>
    <name evidence="3" type="ordered locus">MTR_3g014705</name>
    <name evidence="4" type="ORF">MtrunA17_Chr3g0082551</name>
</gene>
<evidence type="ECO:0000313" key="5">
    <source>
        <dbReference type="EnsemblPlants" id="AES68773"/>
    </source>
</evidence>
<evidence type="ECO:0000313" key="7">
    <source>
        <dbReference type="Proteomes" id="UP000265566"/>
    </source>
</evidence>
<reference evidence="5" key="3">
    <citation type="submission" date="2015-04" db="UniProtKB">
        <authorList>
            <consortium name="EnsemblPlants"/>
        </authorList>
    </citation>
    <scope>IDENTIFICATION</scope>
    <source>
        <strain evidence="5">cv. Jemalong A17</strain>
    </source>
</reference>
<dbReference type="InterPro" id="IPR009810">
    <property type="entry name" value="Nodulin_late_dom"/>
</dbReference>
<dbReference type="Proteomes" id="UP000002051">
    <property type="component" value="Chromosome 3"/>
</dbReference>
<dbReference type="Pfam" id="PF07127">
    <property type="entry name" value="Nodulin_late"/>
    <property type="match status" value="1"/>
</dbReference>
<evidence type="ECO:0000259" key="2">
    <source>
        <dbReference type="Pfam" id="PF07127"/>
    </source>
</evidence>
<protein>
    <submittedName>
        <fullName evidence="3">Nodule Cysteine-Rich (NCR) secreted peptide</fullName>
    </submittedName>
    <submittedName>
        <fullName evidence="4">Putative Late nodulin</fullName>
    </submittedName>
</protein>
<dbReference type="EnsemblPlants" id="AES68773">
    <property type="protein sequence ID" value="AES68773"/>
    <property type="gene ID" value="MTR_3g014705"/>
</dbReference>
<keyword evidence="6" id="KW-1185">Reference proteome</keyword>
<dbReference type="GO" id="GO:0046872">
    <property type="term" value="F:metal ion binding"/>
    <property type="evidence" value="ECO:0007669"/>
    <property type="project" value="InterPro"/>
</dbReference>
<dbReference type="PaxDb" id="3880-AES68773"/>
<reference evidence="3 6" key="2">
    <citation type="journal article" date="2014" name="BMC Genomics">
        <title>An improved genome release (version Mt4.0) for the model legume Medicago truncatula.</title>
        <authorList>
            <person name="Tang H."/>
            <person name="Krishnakumar V."/>
            <person name="Bidwell S."/>
            <person name="Rosen B."/>
            <person name="Chan A."/>
            <person name="Zhou S."/>
            <person name="Gentzbittel L."/>
            <person name="Childs K.L."/>
            <person name="Yandell M."/>
            <person name="Gundlach H."/>
            <person name="Mayer K.F."/>
            <person name="Schwartz D.C."/>
            <person name="Town C.D."/>
        </authorList>
    </citation>
    <scope>GENOME REANNOTATION</scope>
    <source>
        <strain evidence="5 6">cv. Jemalong A17</strain>
    </source>
</reference>
<feature type="domain" description="Late nodulin" evidence="2">
    <location>
        <begin position="1"/>
        <end position="52"/>
    </location>
</feature>
<sequence length="59" mass="6864">MSKTIMFLYAMTLFLFLLHIEKSSGVLIDCKTVKDCPTSYTKIYRCEDNKCRFSFVIGL</sequence>
<dbReference type="EMBL" id="PSQE01000003">
    <property type="protein sequence ID" value="RHN65678.1"/>
    <property type="molecule type" value="Genomic_DNA"/>
</dbReference>
<accession>G7J0L2</accession>
<organism evidence="3 6">
    <name type="scientific">Medicago truncatula</name>
    <name type="common">Barrel medic</name>
    <name type="synonym">Medicago tribuloides</name>
    <dbReference type="NCBI Taxonomy" id="3880"/>
    <lineage>
        <taxon>Eukaryota</taxon>
        <taxon>Viridiplantae</taxon>
        <taxon>Streptophyta</taxon>
        <taxon>Embryophyta</taxon>
        <taxon>Tracheophyta</taxon>
        <taxon>Spermatophyta</taxon>
        <taxon>Magnoliopsida</taxon>
        <taxon>eudicotyledons</taxon>
        <taxon>Gunneridae</taxon>
        <taxon>Pentapetalae</taxon>
        <taxon>rosids</taxon>
        <taxon>fabids</taxon>
        <taxon>Fabales</taxon>
        <taxon>Fabaceae</taxon>
        <taxon>Papilionoideae</taxon>
        <taxon>50 kb inversion clade</taxon>
        <taxon>NPAAA clade</taxon>
        <taxon>Hologalegina</taxon>
        <taxon>IRL clade</taxon>
        <taxon>Trifolieae</taxon>
        <taxon>Medicago</taxon>
    </lineage>
</organism>
<accession>A0A0C3VBM9</accession>
<name>G7J0L2_MEDTR</name>
<keyword evidence="1" id="KW-0732">Signal</keyword>
<reference evidence="4" key="5">
    <citation type="journal article" date="2018" name="Nat. Plants">
        <title>Whole-genome landscape of Medicago truncatula symbiotic genes.</title>
        <authorList>
            <person name="Pecrix Y."/>
            <person name="Gamas P."/>
            <person name="Carrere S."/>
        </authorList>
    </citation>
    <scope>NUCLEOTIDE SEQUENCE</scope>
    <source>
        <tissue evidence="4">Leaves</tissue>
    </source>
</reference>
<dbReference type="Gramene" id="rna13547">
    <property type="protein sequence ID" value="RHN65678.1"/>
    <property type="gene ID" value="gene13547"/>
</dbReference>